<evidence type="ECO:0000313" key="2">
    <source>
        <dbReference type="Proteomes" id="UP000000212"/>
    </source>
</evidence>
<evidence type="ECO:0000313" key="1">
    <source>
        <dbReference type="EMBL" id="CCO09672.2"/>
    </source>
</evidence>
<dbReference type="Proteomes" id="UP000000212">
    <property type="component" value="Chromosome"/>
</dbReference>
<sequence>MRKGLHFIGKLVFFMDFFIQSAKINKDTYFLKLTHLLRER</sequence>
<protein>
    <submittedName>
        <fullName evidence="1">Uncharacterized protein</fullName>
    </submittedName>
</protein>
<dbReference type="AlphaFoldDB" id="K8E1H8"/>
<organism evidence="1 2">
    <name type="scientific">Carnobacterium maltaromaticum LMA28</name>
    <dbReference type="NCBI Taxonomy" id="1234679"/>
    <lineage>
        <taxon>Bacteria</taxon>
        <taxon>Bacillati</taxon>
        <taxon>Bacillota</taxon>
        <taxon>Bacilli</taxon>
        <taxon>Lactobacillales</taxon>
        <taxon>Carnobacteriaceae</taxon>
        <taxon>Carnobacterium</taxon>
    </lineage>
</organism>
<dbReference type="EMBL" id="HE999757">
    <property type="protein sequence ID" value="CCO09672.2"/>
    <property type="molecule type" value="Genomic_DNA"/>
</dbReference>
<dbReference type="HOGENOM" id="CLU_3286770_0_0_9"/>
<proteinExistence type="predicted"/>
<dbReference type="STRING" id="1234679.BN424_189"/>
<dbReference type="KEGG" id="cml:BN424_189"/>
<name>K8E1H8_CARML</name>
<gene>
    <name evidence="1" type="ORF">BN424_189</name>
</gene>
<keyword evidence="2" id="KW-1185">Reference proteome</keyword>
<reference evidence="2" key="1">
    <citation type="journal article" date="2013" name="Genome Announc.">
        <title>Complete Chromosome Sequence of Carnobacterium maltaromaticum LMA 28.</title>
        <authorList>
            <person name="Cailliez-Grimal C."/>
            <person name="Chaillou S."/>
            <person name="Anba-Mondoloni J."/>
            <person name="Loux V."/>
            <person name="Afzal M.I."/>
            <person name="Rahman A."/>
            <person name="Kergourlay G."/>
            <person name="Champomier-Verges M.C."/>
            <person name="Zagorec M."/>
            <person name="Dalgaard P."/>
            <person name="Leisner J.J."/>
            <person name="Prevost H."/>
            <person name="Revol-Junelles A.M."/>
            <person name="Borges F."/>
        </authorList>
    </citation>
    <scope>NUCLEOTIDE SEQUENCE</scope>
    <source>
        <strain evidence="2">LMA28</strain>
    </source>
</reference>
<accession>K8E1H8</accession>